<evidence type="ECO:0000313" key="15">
    <source>
        <dbReference type="Proteomes" id="UP001597062"/>
    </source>
</evidence>
<evidence type="ECO:0000256" key="8">
    <source>
        <dbReference type="ARBA" id="ARBA00032824"/>
    </source>
</evidence>
<dbReference type="PANTHER" id="PTHR42801:SF7">
    <property type="entry name" value="SLL1159 PROTEIN"/>
    <property type="match status" value="1"/>
</dbReference>
<keyword evidence="15" id="KW-1185">Reference proteome</keyword>
<dbReference type="SUPFAM" id="SSF52833">
    <property type="entry name" value="Thioredoxin-like"/>
    <property type="match status" value="1"/>
</dbReference>
<feature type="chain" id="PRO_5046558121" description="thioredoxin-dependent peroxiredoxin" evidence="12">
    <location>
        <begin position="22"/>
        <end position="194"/>
    </location>
</feature>
<keyword evidence="6" id="KW-1015">Disulfide bond</keyword>
<proteinExistence type="inferred from homology"/>
<protein>
    <recommendedName>
        <fullName evidence="2">thioredoxin-dependent peroxiredoxin</fullName>
        <ecNumber evidence="2">1.11.1.24</ecNumber>
    </recommendedName>
    <alternativeName>
        <fullName evidence="8">Thioredoxin peroxidase</fullName>
    </alternativeName>
    <alternativeName>
        <fullName evidence="10">Thioredoxin-dependent peroxiredoxin Bcp</fullName>
    </alternativeName>
</protein>
<dbReference type="Gene3D" id="3.40.30.10">
    <property type="entry name" value="Glutaredoxin"/>
    <property type="match status" value="1"/>
</dbReference>
<feature type="domain" description="Thioredoxin" evidence="13">
    <location>
        <begin position="31"/>
        <end position="194"/>
    </location>
</feature>
<dbReference type="PANTHER" id="PTHR42801">
    <property type="entry name" value="THIOREDOXIN-DEPENDENT PEROXIDE REDUCTASE"/>
    <property type="match status" value="1"/>
</dbReference>
<evidence type="ECO:0000256" key="2">
    <source>
        <dbReference type="ARBA" id="ARBA00013017"/>
    </source>
</evidence>
<dbReference type="InterPro" id="IPR050924">
    <property type="entry name" value="Peroxiredoxin_BCP/PrxQ"/>
</dbReference>
<comment type="similarity">
    <text evidence="9">Belongs to the peroxiredoxin family. BCP/PrxQ subfamily.</text>
</comment>
<dbReference type="EC" id="1.11.1.24" evidence="2"/>
<keyword evidence="12" id="KW-0732">Signal</keyword>
<dbReference type="EMBL" id="JBHTJR010000050">
    <property type="protein sequence ID" value="MFD0993597.1"/>
    <property type="molecule type" value="Genomic_DNA"/>
</dbReference>
<evidence type="ECO:0000313" key="14">
    <source>
        <dbReference type="EMBL" id="MFD0993597.1"/>
    </source>
</evidence>
<dbReference type="RefSeq" id="WP_386108019.1">
    <property type="nucleotide sequence ID" value="NZ_JBHTJR010000050.1"/>
</dbReference>
<reference evidence="15" key="1">
    <citation type="journal article" date="2019" name="Int. J. Syst. Evol. Microbiol.">
        <title>The Global Catalogue of Microorganisms (GCM) 10K type strain sequencing project: providing services to taxonomists for standard genome sequencing and annotation.</title>
        <authorList>
            <consortium name="The Broad Institute Genomics Platform"/>
            <consortium name="The Broad Institute Genome Sequencing Center for Infectious Disease"/>
            <person name="Wu L."/>
            <person name="Ma J."/>
        </authorList>
    </citation>
    <scope>NUCLEOTIDE SEQUENCE [LARGE SCALE GENOMIC DNA]</scope>
    <source>
        <strain evidence="15">CCUG 60527</strain>
    </source>
</reference>
<evidence type="ECO:0000256" key="1">
    <source>
        <dbReference type="ARBA" id="ARBA00003330"/>
    </source>
</evidence>
<evidence type="ECO:0000256" key="6">
    <source>
        <dbReference type="ARBA" id="ARBA00023157"/>
    </source>
</evidence>
<dbReference type="CDD" id="cd02970">
    <property type="entry name" value="PRX_like2"/>
    <property type="match status" value="1"/>
</dbReference>
<dbReference type="PROSITE" id="PS51352">
    <property type="entry name" value="THIOREDOXIN_2"/>
    <property type="match status" value="1"/>
</dbReference>
<keyword evidence="5" id="KW-0560">Oxidoreductase</keyword>
<accession>A0ABW3JT49</accession>
<feature type="signal peptide" evidence="12">
    <location>
        <begin position="1"/>
        <end position="21"/>
    </location>
</feature>
<dbReference type="Proteomes" id="UP001597062">
    <property type="component" value="Unassembled WGS sequence"/>
</dbReference>
<organism evidence="14 15">
    <name type="scientific">Tenacibaculum geojense</name>
    <dbReference type="NCBI Taxonomy" id="915352"/>
    <lineage>
        <taxon>Bacteria</taxon>
        <taxon>Pseudomonadati</taxon>
        <taxon>Bacteroidota</taxon>
        <taxon>Flavobacteriia</taxon>
        <taxon>Flavobacteriales</taxon>
        <taxon>Flavobacteriaceae</taxon>
        <taxon>Tenacibaculum</taxon>
    </lineage>
</organism>
<evidence type="ECO:0000256" key="9">
    <source>
        <dbReference type="ARBA" id="ARBA00038489"/>
    </source>
</evidence>
<comment type="catalytic activity">
    <reaction evidence="11">
        <text>a hydroperoxide + [thioredoxin]-dithiol = an alcohol + [thioredoxin]-disulfide + H2O</text>
        <dbReference type="Rhea" id="RHEA:62620"/>
        <dbReference type="Rhea" id="RHEA-COMP:10698"/>
        <dbReference type="Rhea" id="RHEA-COMP:10700"/>
        <dbReference type="ChEBI" id="CHEBI:15377"/>
        <dbReference type="ChEBI" id="CHEBI:29950"/>
        <dbReference type="ChEBI" id="CHEBI:30879"/>
        <dbReference type="ChEBI" id="CHEBI:35924"/>
        <dbReference type="ChEBI" id="CHEBI:50058"/>
        <dbReference type="EC" id="1.11.1.24"/>
    </reaction>
</comment>
<evidence type="ECO:0000259" key="13">
    <source>
        <dbReference type="PROSITE" id="PS51352"/>
    </source>
</evidence>
<gene>
    <name evidence="14" type="ORF">ACFQ1U_10310</name>
</gene>
<evidence type="ECO:0000256" key="10">
    <source>
        <dbReference type="ARBA" id="ARBA00042639"/>
    </source>
</evidence>
<evidence type="ECO:0000256" key="5">
    <source>
        <dbReference type="ARBA" id="ARBA00023002"/>
    </source>
</evidence>
<keyword evidence="3" id="KW-0575">Peroxidase</keyword>
<name>A0ABW3JT49_9FLAO</name>
<comment type="function">
    <text evidence="1">Thiol-specific peroxidase that catalyzes the reduction of hydrogen peroxide and organic hydroperoxides to water and alcohols, respectively. Plays a role in cell protection against oxidative stress by detoxifying peroxides and as sensor of hydrogen peroxide-mediated signaling events.</text>
</comment>
<comment type="caution">
    <text evidence="14">The sequence shown here is derived from an EMBL/GenBank/DDBJ whole genome shotgun (WGS) entry which is preliminary data.</text>
</comment>
<keyword evidence="7" id="KW-0676">Redox-active center</keyword>
<evidence type="ECO:0000256" key="12">
    <source>
        <dbReference type="SAM" id="SignalP"/>
    </source>
</evidence>
<evidence type="ECO:0000256" key="11">
    <source>
        <dbReference type="ARBA" id="ARBA00049091"/>
    </source>
</evidence>
<evidence type="ECO:0000256" key="4">
    <source>
        <dbReference type="ARBA" id="ARBA00022862"/>
    </source>
</evidence>
<dbReference type="InterPro" id="IPR000866">
    <property type="entry name" value="AhpC/TSA"/>
</dbReference>
<dbReference type="Pfam" id="PF00578">
    <property type="entry name" value="AhpC-TSA"/>
    <property type="match status" value="1"/>
</dbReference>
<evidence type="ECO:0000256" key="7">
    <source>
        <dbReference type="ARBA" id="ARBA00023284"/>
    </source>
</evidence>
<evidence type="ECO:0000256" key="3">
    <source>
        <dbReference type="ARBA" id="ARBA00022559"/>
    </source>
</evidence>
<dbReference type="InterPro" id="IPR013766">
    <property type="entry name" value="Thioredoxin_domain"/>
</dbReference>
<keyword evidence="4" id="KW-0049">Antioxidant</keyword>
<dbReference type="InterPro" id="IPR036249">
    <property type="entry name" value="Thioredoxin-like_sf"/>
</dbReference>
<sequence length="194" mass="21228">MKQFLSILAITLAFQVTTAQIANSAEEISPLLVGEKIPATTVTNSKGKEISTSDIFKQQKTVLVVYRGGWCPYCNRQLEGLQKIEDELLTSGYQIIAVSPDKVSKDANKFSSKYELISDSSTQLIQNLGIAFKAPEKYGDMLGKASGGKNKSALPAPSVFIINKEGVILYEYISPDYKNRIDTKLLLATAKAIQ</sequence>